<dbReference type="Pfam" id="PF04376">
    <property type="entry name" value="ATE_N"/>
    <property type="match status" value="1"/>
</dbReference>
<gene>
    <name evidence="9" type="ORF">CHIRRI_LOCUS3595</name>
</gene>
<dbReference type="EC" id="2.3.2.8" evidence="5"/>
<dbReference type="OrthoDB" id="10547409at2759"/>
<comment type="function">
    <text evidence="5">Involved in the post-translational conjugation of arginine to the N-terminal aspartate or glutamate of a protein. This arginylation is required for degradation of the protein via the ubiquitin pathway.</text>
</comment>
<evidence type="ECO:0000259" key="7">
    <source>
        <dbReference type="Pfam" id="PF04376"/>
    </source>
</evidence>
<dbReference type="SUPFAM" id="SSF55729">
    <property type="entry name" value="Acyl-CoA N-acyltransferases (Nat)"/>
    <property type="match status" value="1"/>
</dbReference>
<evidence type="ECO:0000313" key="10">
    <source>
        <dbReference type="Proteomes" id="UP001153620"/>
    </source>
</evidence>
<evidence type="ECO:0000256" key="5">
    <source>
        <dbReference type="PIRNR" id="PIRNR037207"/>
    </source>
</evidence>
<feature type="region of interest" description="Disordered" evidence="6">
    <location>
        <begin position="99"/>
        <end position="160"/>
    </location>
</feature>
<feature type="compositionally biased region" description="Basic and acidic residues" evidence="6">
    <location>
        <begin position="126"/>
        <end position="147"/>
    </location>
</feature>
<accession>A0A9P0ITW5</accession>
<evidence type="ECO:0000256" key="4">
    <source>
        <dbReference type="ARBA" id="ARBA00023315"/>
    </source>
</evidence>
<organism evidence="9 10">
    <name type="scientific">Chironomus riparius</name>
    <dbReference type="NCBI Taxonomy" id="315576"/>
    <lineage>
        <taxon>Eukaryota</taxon>
        <taxon>Metazoa</taxon>
        <taxon>Ecdysozoa</taxon>
        <taxon>Arthropoda</taxon>
        <taxon>Hexapoda</taxon>
        <taxon>Insecta</taxon>
        <taxon>Pterygota</taxon>
        <taxon>Neoptera</taxon>
        <taxon>Endopterygota</taxon>
        <taxon>Diptera</taxon>
        <taxon>Nematocera</taxon>
        <taxon>Chironomoidea</taxon>
        <taxon>Chironomidae</taxon>
        <taxon>Chironominae</taxon>
        <taxon>Chironomus</taxon>
    </lineage>
</organism>
<evidence type="ECO:0000256" key="6">
    <source>
        <dbReference type="SAM" id="MobiDB-lite"/>
    </source>
</evidence>
<dbReference type="PIRSF" id="PIRSF037207">
    <property type="entry name" value="ATE1_euk"/>
    <property type="match status" value="1"/>
</dbReference>
<reference evidence="9" key="2">
    <citation type="submission" date="2022-10" db="EMBL/GenBank/DDBJ databases">
        <authorList>
            <consortium name="ENA_rothamsted_submissions"/>
            <consortium name="culmorum"/>
            <person name="King R."/>
        </authorList>
    </citation>
    <scope>NUCLEOTIDE SEQUENCE</scope>
</reference>
<keyword evidence="4 5" id="KW-0012">Acyltransferase</keyword>
<dbReference type="EMBL" id="OU895877">
    <property type="protein sequence ID" value="CAH1714822.1"/>
    <property type="molecule type" value="Genomic_DNA"/>
</dbReference>
<protein>
    <recommendedName>
        <fullName evidence="5">Arginyl-tRNA--protein transferase 1</fullName>
        <shortName evidence="5">Arginyltransferase 1</shortName>
        <shortName evidence="5">R-transferase 1</shortName>
        <ecNumber evidence="5">2.3.2.8</ecNumber>
    </recommendedName>
    <alternativeName>
        <fullName evidence="5">Arginine-tRNA--protein transferase 1</fullName>
    </alternativeName>
</protein>
<feature type="domain" description="N-end rule aminoacyl transferase C-terminal" evidence="8">
    <location>
        <begin position="250"/>
        <end position="386"/>
    </location>
</feature>
<dbReference type="PANTHER" id="PTHR21367">
    <property type="entry name" value="ARGININE-TRNA-PROTEIN TRANSFERASE 1"/>
    <property type="match status" value="1"/>
</dbReference>
<feature type="compositionally biased region" description="Basic and acidic residues" evidence="6">
    <location>
        <begin position="99"/>
        <end position="108"/>
    </location>
</feature>
<keyword evidence="10" id="KW-1185">Reference proteome</keyword>
<sequence length="480" mass="55012">MSGYSIIEYFGGSNDGKCGYCKQTGNYNSHGFWAHSMNVDDYQNLIDRNWRRSGQYCYVPNNKNTCCPMYTIKCDAMSFKLSRSHKKVLKKVNRFLRDGSKEKSRTKNQDIQSGISDEPTPSMEHTSLDVKELSSIAKSKESTEKVKPRTTSEMSIDDGTSHSTLKYNTLKSDVAQKSLRPTKKKFIRLERKIAKLAAKGLTLADVKRVNKSKQKTLEDFLAEEPTNGKHKLQTKLVSVSAAQGSNINVSYDLFCKYESIIHKSSDNEFSNYNQFLVDSPLKLRKDDNSPPDGYGSFHYQYYMDGELIAVGVIDILPLCISSVYFYYNPDYSFLSLGTYASLREIALVRQLSKSCPQLKHYYLGFYIPTCPKMRYKSNVKPSYLLCPEVFTWHLLDENLTKEIDSVKYLKINKTETDKEAVTNDDLLNVMVLADRTAMKYKDYKKMMKSKRKGSDDSQEIMEYASKVGKHLSQSMLIFRC</sequence>
<dbReference type="GO" id="GO:0005737">
    <property type="term" value="C:cytoplasm"/>
    <property type="evidence" value="ECO:0007669"/>
    <property type="project" value="TreeGrafter"/>
</dbReference>
<name>A0A9P0ITW5_9DIPT</name>
<dbReference type="GO" id="GO:0004057">
    <property type="term" value="F:arginyl-tRNA--protein transferase activity"/>
    <property type="evidence" value="ECO:0007669"/>
    <property type="project" value="UniProtKB-EC"/>
</dbReference>
<evidence type="ECO:0000256" key="2">
    <source>
        <dbReference type="ARBA" id="ARBA00022679"/>
    </source>
</evidence>
<reference evidence="9" key="1">
    <citation type="submission" date="2022-01" db="EMBL/GenBank/DDBJ databases">
        <authorList>
            <person name="King R."/>
        </authorList>
    </citation>
    <scope>NUCLEOTIDE SEQUENCE</scope>
</reference>
<dbReference type="AlphaFoldDB" id="A0A9P0ITW5"/>
<dbReference type="Pfam" id="PF04377">
    <property type="entry name" value="ATE_C"/>
    <property type="match status" value="1"/>
</dbReference>
<dbReference type="InterPro" id="IPR030700">
    <property type="entry name" value="N-end_Aminoacyl_Trfase"/>
</dbReference>
<feature type="domain" description="N-end aminoacyl transferase N-terminal" evidence="7">
    <location>
        <begin position="17"/>
        <end position="87"/>
    </location>
</feature>
<dbReference type="InterPro" id="IPR016181">
    <property type="entry name" value="Acyl_CoA_acyltransferase"/>
</dbReference>
<keyword evidence="2 5" id="KW-0808">Transferase</keyword>
<dbReference type="InterPro" id="IPR007472">
    <property type="entry name" value="N-end_Aminoacyl_Trfase_C"/>
</dbReference>
<evidence type="ECO:0000256" key="1">
    <source>
        <dbReference type="ARBA" id="ARBA00009991"/>
    </source>
</evidence>
<keyword evidence="3 5" id="KW-0833">Ubl conjugation pathway</keyword>
<evidence type="ECO:0000259" key="8">
    <source>
        <dbReference type="Pfam" id="PF04377"/>
    </source>
</evidence>
<proteinExistence type="inferred from homology"/>
<comment type="similarity">
    <text evidence="1 5">Belongs to the R-transferase family.</text>
</comment>
<dbReference type="InterPro" id="IPR007471">
    <property type="entry name" value="N-end_Aminoacyl_Trfase_N"/>
</dbReference>
<dbReference type="PANTHER" id="PTHR21367:SF1">
    <property type="entry name" value="ARGINYL-TRNA--PROTEIN TRANSFERASE 1"/>
    <property type="match status" value="1"/>
</dbReference>
<dbReference type="Proteomes" id="UP001153620">
    <property type="component" value="Chromosome 1"/>
</dbReference>
<evidence type="ECO:0000256" key="3">
    <source>
        <dbReference type="ARBA" id="ARBA00022786"/>
    </source>
</evidence>
<comment type="catalytic activity">
    <reaction evidence="5">
        <text>an N-terminal L-alpha-aminoacyl-[protein] + L-arginyl-tRNA(Arg) = an N-terminal L-arginyl-L-aminoacyl-[protein] + tRNA(Arg) + H(+)</text>
        <dbReference type="Rhea" id="RHEA:10208"/>
        <dbReference type="Rhea" id="RHEA-COMP:9658"/>
        <dbReference type="Rhea" id="RHEA-COMP:9673"/>
        <dbReference type="Rhea" id="RHEA-COMP:10636"/>
        <dbReference type="Rhea" id="RHEA-COMP:10638"/>
        <dbReference type="ChEBI" id="CHEBI:15378"/>
        <dbReference type="ChEBI" id="CHEBI:78442"/>
        <dbReference type="ChEBI" id="CHEBI:78513"/>
        <dbReference type="ChEBI" id="CHEBI:78597"/>
        <dbReference type="ChEBI" id="CHEBI:83562"/>
        <dbReference type="EC" id="2.3.2.8"/>
    </reaction>
</comment>
<evidence type="ECO:0000313" key="9">
    <source>
        <dbReference type="EMBL" id="CAH1714822.1"/>
    </source>
</evidence>
<dbReference type="InterPro" id="IPR017137">
    <property type="entry name" value="Arg-tRNA-P_Trfase_1_euk"/>
</dbReference>